<dbReference type="Proteomes" id="UP000062255">
    <property type="component" value="Chromosome"/>
</dbReference>
<dbReference type="InterPro" id="IPR039708">
    <property type="entry name" value="MT1774/Rv1733c-like"/>
</dbReference>
<dbReference type="PANTHER" id="PTHR42305:SF1">
    <property type="entry name" value="MEMBRANE PROTEIN RV1733C-RELATED"/>
    <property type="match status" value="1"/>
</dbReference>
<dbReference type="PATRIC" id="fig|134601.6.peg.4214"/>
<dbReference type="STRING" id="134601.AFA91_20385"/>
<dbReference type="AlphaFoldDB" id="A0A0K0X918"/>
<keyword evidence="1" id="KW-1133">Transmembrane helix</keyword>
<dbReference type="OrthoDB" id="4542680at2"/>
<feature type="transmembrane region" description="Helical" evidence="1">
    <location>
        <begin position="146"/>
        <end position="168"/>
    </location>
</feature>
<organism evidence="2 3">
    <name type="scientific">Mycolicibacterium goodii</name>
    <name type="common">Mycobacterium goodii</name>
    <dbReference type="NCBI Taxonomy" id="134601"/>
    <lineage>
        <taxon>Bacteria</taxon>
        <taxon>Bacillati</taxon>
        <taxon>Actinomycetota</taxon>
        <taxon>Actinomycetes</taxon>
        <taxon>Mycobacteriales</taxon>
        <taxon>Mycobacteriaceae</taxon>
        <taxon>Mycolicibacterium</taxon>
    </lineage>
</organism>
<sequence>METFTLGIGEWLGSVVWSRNPLVRVSDRIEGVLRLAAVVLCVLALPLAASIGTSVHDTREQACTRRAEGMRQVSAVATERGSVEISEGHARPYRAEATWTVDGQQHRGRLEWAILPDVGDEQSIWVDTSGSAAAPPPGKGRAVADAILAALWAWMLVVAGVCGGVIMLRRRLVQARYAQWEREFESITEKREWGNNDVS</sequence>
<dbReference type="RefSeq" id="WP_049746300.1">
    <property type="nucleotide sequence ID" value="NZ_CP012150.1"/>
</dbReference>
<evidence type="ECO:0000313" key="3">
    <source>
        <dbReference type="Proteomes" id="UP000062255"/>
    </source>
</evidence>
<protein>
    <submittedName>
        <fullName evidence="2">Membrane protein</fullName>
    </submittedName>
</protein>
<dbReference type="PANTHER" id="PTHR42305">
    <property type="entry name" value="MEMBRANE PROTEIN RV1733C-RELATED"/>
    <property type="match status" value="1"/>
</dbReference>
<feature type="transmembrane region" description="Helical" evidence="1">
    <location>
        <begin position="32"/>
        <end position="51"/>
    </location>
</feature>
<dbReference type="EMBL" id="CP012150">
    <property type="protein sequence ID" value="AKS33852.1"/>
    <property type="molecule type" value="Genomic_DNA"/>
</dbReference>
<proteinExistence type="predicted"/>
<evidence type="ECO:0000313" key="2">
    <source>
        <dbReference type="EMBL" id="AKS33852.1"/>
    </source>
</evidence>
<accession>A0A0K0X918</accession>
<name>A0A0K0X918_MYCGD</name>
<keyword evidence="1" id="KW-0472">Membrane</keyword>
<gene>
    <name evidence="2" type="ORF">AFA91_20385</name>
</gene>
<dbReference type="KEGG" id="mgo:AFA91_20385"/>
<reference evidence="2 3" key="1">
    <citation type="submission" date="2015-07" db="EMBL/GenBank/DDBJ databases">
        <title>Complete genome sequence of Mycobacterium goodii X7B, a facultative thermophilic biodesulfurizing bacterium.</title>
        <authorList>
            <person name="Yu B."/>
            <person name="Li F."/>
            <person name="Xu P."/>
        </authorList>
    </citation>
    <scope>NUCLEOTIDE SEQUENCE [LARGE SCALE GENOMIC DNA]</scope>
    <source>
        <strain evidence="2 3">X7B</strain>
    </source>
</reference>
<evidence type="ECO:0000256" key="1">
    <source>
        <dbReference type="SAM" id="Phobius"/>
    </source>
</evidence>
<keyword evidence="1" id="KW-0812">Transmembrane</keyword>